<accession>A0A016U6E3</accession>
<evidence type="ECO:0000313" key="2">
    <source>
        <dbReference type="EMBL" id="EYC10491.1"/>
    </source>
</evidence>
<protein>
    <recommendedName>
        <fullName evidence="1">Reverse transcriptase domain-containing protein</fullName>
    </recommendedName>
</protein>
<comment type="caution">
    <text evidence="2">The sequence shown here is derived from an EMBL/GenBank/DDBJ whole genome shotgun (WGS) entry which is preliminary data.</text>
</comment>
<organism evidence="2 3">
    <name type="scientific">Ancylostoma ceylanicum</name>
    <dbReference type="NCBI Taxonomy" id="53326"/>
    <lineage>
        <taxon>Eukaryota</taxon>
        <taxon>Metazoa</taxon>
        <taxon>Ecdysozoa</taxon>
        <taxon>Nematoda</taxon>
        <taxon>Chromadorea</taxon>
        <taxon>Rhabditida</taxon>
        <taxon>Rhabditina</taxon>
        <taxon>Rhabditomorpha</taxon>
        <taxon>Strongyloidea</taxon>
        <taxon>Ancylostomatidae</taxon>
        <taxon>Ancylostomatinae</taxon>
        <taxon>Ancylostoma</taxon>
    </lineage>
</organism>
<keyword evidence="3" id="KW-1185">Reference proteome</keyword>
<dbReference type="OrthoDB" id="3212410at2759"/>
<dbReference type="Proteomes" id="UP000024635">
    <property type="component" value="Unassembled WGS sequence"/>
</dbReference>
<dbReference type="AlphaFoldDB" id="A0A016U6E3"/>
<feature type="domain" description="Reverse transcriptase" evidence="1">
    <location>
        <begin position="247"/>
        <end position="485"/>
    </location>
</feature>
<name>A0A016U6E3_9BILA</name>
<dbReference type="PANTHER" id="PTHR21301:SF10">
    <property type="entry name" value="REVERSE TRANSCRIPTASE DOMAIN-CONTAINING PROTEIN"/>
    <property type="match status" value="1"/>
</dbReference>
<dbReference type="InterPro" id="IPR000477">
    <property type="entry name" value="RT_dom"/>
</dbReference>
<dbReference type="PROSITE" id="PS50878">
    <property type="entry name" value="RT_POL"/>
    <property type="match status" value="1"/>
</dbReference>
<sequence length="744" mass="84762">MSSHNQIICKRLRYQEKCRLEKKLKKLRERSQPQGRPTFMRMNAIPPKRHTVIGTNEIDNDMAAVLNLGPSFAISRKVTNTTIDEALCGIHHFAYRLRSRIQRGPTVLDRESTLLCSMPFPSRAIRLPDSIPSVDSKIATLELAVQRIYQNEAAQKYRSNLTLSERRGFKKLISMKDKLRYMVGDKCGSFVVVPQSLDKDIVNQMLSDSTTYTETTATVFRRTCEKVRETILTVVKPRLGSNIARGLLDLHPVVPTFYCLVKTHKLPASDAHLHLSASAIKARPIVSSCGGPADRLSWLLVQLLSPLLQFVGAHIVNVEAFLSSLSECQLPPTAAYASFDVVSLYTNVDNESAIRSVISLYEQHKGQIPTMDFSAEDVTFMIKSVLSCNVFRFENRFYEQRRGLAMGNRIAPLLAIIFLDHIERITLTSGILLYKRYIDDVFVIGSTEVEVETMFEKLNSFDPNVSFTMERPDNDGYLPFLNTKVRITGGRKEHVWHKKEASANILVHARSAHPHFIKANVVRNLIRTKDKLCTAIDSTVEPTIARILEENGYNWNPATIAAWHPHSTPDGIPLILPYVGDRPARAVNEVVKQSRLPIRLMFHPPPTLKHLLTSTRMYEEKCPQEDCQYCIGEKICQLRGTVYLIECEGCGEKYVGETMRPLRRRLDEHRRALTNPSSYPSESFSRHRTLKHTTERAPTLKVTVLHRHLTKTLERKIMEAVEIKRHNPQINNKEELREVLRLIA</sequence>
<evidence type="ECO:0000259" key="1">
    <source>
        <dbReference type="PROSITE" id="PS50878"/>
    </source>
</evidence>
<proteinExistence type="predicted"/>
<reference evidence="3" key="1">
    <citation type="journal article" date="2015" name="Nat. Genet.">
        <title>The genome and transcriptome of the zoonotic hookworm Ancylostoma ceylanicum identify infection-specific gene families.</title>
        <authorList>
            <person name="Schwarz E.M."/>
            <person name="Hu Y."/>
            <person name="Antoshechkin I."/>
            <person name="Miller M.M."/>
            <person name="Sternberg P.W."/>
            <person name="Aroian R.V."/>
        </authorList>
    </citation>
    <scope>NUCLEOTIDE SEQUENCE</scope>
    <source>
        <strain evidence="3">HY135</strain>
    </source>
</reference>
<dbReference type="STRING" id="53326.A0A016U6E3"/>
<gene>
    <name evidence="2" type="primary">Acey_s0055.g2584</name>
    <name evidence="2" type="ORF">Y032_0055g2584</name>
</gene>
<dbReference type="PANTHER" id="PTHR21301">
    <property type="entry name" value="REVERSE TRANSCRIPTASE"/>
    <property type="match status" value="1"/>
</dbReference>
<dbReference type="CDD" id="cd10442">
    <property type="entry name" value="GIY-YIG_PLEs"/>
    <property type="match status" value="1"/>
</dbReference>
<dbReference type="EMBL" id="JARK01001391">
    <property type="protein sequence ID" value="EYC10491.1"/>
    <property type="molecule type" value="Genomic_DNA"/>
</dbReference>
<dbReference type="Pfam" id="PF26215">
    <property type="entry name" value="HTH_animal"/>
    <property type="match status" value="1"/>
</dbReference>
<evidence type="ECO:0000313" key="3">
    <source>
        <dbReference type="Proteomes" id="UP000024635"/>
    </source>
</evidence>
<dbReference type="InterPro" id="IPR058912">
    <property type="entry name" value="HTH_animal"/>
</dbReference>